<organism evidence="9">
    <name type="scientific">Pseudogymnoascus destructans</name>
    <dbReference type="NCBI Taxonomy" id="655981"/>
    <lineage>
        <taxon>Eukaryota</taxon>
        <taxon>Fungi</taxon>
        <taxon>Dikarya</taxon>
        <taxon>Ascomycota</taxon>
        <taxon>Pezizomycotina</taxon>
        <taxon>Leotiomycetes</taxon>
        <taxon>Thelebolales</taxon>
        <taxon>Thelebolaceae</taxon>
        <taxon>Pseudogymnoascus</taxon>
    </lineage>
</organism>
<dbReference type="FunFam" id="1.20.1250.20:FF:000284">
    <property type="entry name" value="Siderophore iron transporter mirB"/>
    <property type="match status" value="1"/>
</dbReference>
<dbReference type="GO" id="GO:0005886">
    <property type="term" value="C:plasma membrane"/>
    <property type="evidence" value="ECO:0007669"/>
    <property type="project" value="TreeGrafter"/>
</dbReference>
<dbReference type="SUPFAM" id="SSF103473">
    <property type="entry name" value="MFS general substrate transporter"/>
    <property type="match status" value="1"/>
</dbReference>
<feature type="transmembrane region" description="Helical" evidence="8">
    <location>
        <begin position="169"/>
        <end position="191"/>
    </location>
</feature>
<feature type="transmembrane region" description="Helical" evidence="8">
    <location>
        <begin position="358"/>
        <end position="375"/>
    </location>
</feature>
<gene>
    <name evidence="9" type="ORF">VC83_08401</name>
</gene>
<feature type="transmembrane region" description="Helical" evidence="8">
    <location>
        <begin position="146"/>
        <end position="163"/>
    </location>
</feature>
<feature type="transmembrane region" description="Helical" evidence="8">
    <location>
        <begin position="203"/>
        <end position="220"/>
    </location>
</feature>
<feature type="transmembrane region" description="Helical" evidence="8">
    <location>
        <begin position="395"/>
        <end position="418"/>
    </location>
</feature>
<dbReference type="PANTHER" id="PTHR23501:SF107">
    <property type="entry name" value="TRANSPORTER, PUTATIVE (AFU_ORTHOLOGUE AFUA_7G04730)-RELATED"/>
    <property type="match status" value="1"/>
</dbReference>
<evidence type="ECO:0000256" key="1">
    <source>
        <dbReference type="ARBA" id="ARBA00004141"/>
    </source>
</evidence>
<dbReference type="OrthoDB" id="4078873at2759"/>
<dbReference type="Pfam" id="PF07690">
    <property type="entry name" value="MFS_1"/>
    <property type="match status" value="1"/>
</dbReference>
<evidence type="ECO:0000256" key="4">
    <source>
        <dbReference type="ARBA" id="ARBA00022692"/>
    </source>
</evidence>
<dbReference type="RefSeq" id="XP_024320506.1">
    <property type="nucleotide sequence ID" value="XM_024471953.1"/>
</dbReference>
<comment type="similarity">
    <text evidence="2">Belongs to the major facilitator superfamily.</text>
</comment>
<feature type="transmembrane region" description="Helical" evidence="8">
    <location>
        <begin position="115"/>
        <end position="134"/>
    </location>
</feature>
<feature type="transmembrane region" description="Helical" evidence="8">
    <location>
        <begin position="232"/>
        <end position="255"/>
    </location>
</feature>
<dbReference type="PANTHER" id="PTHR23501">
    <property type="entry name" value="MAJOR FACILITATOR SUPERFAMILY"/>
    <property type="match status" value="1"/>
</dbReference>
<feature type="transmembrane region" description="Helical" evidence="8">
    <location>
        <begin position="483"/>
        <end position="511"/>
    </location>
</feature>
<evidence type="ECO:0000256" key="5">
    <source>
        <dbReference type="ARBA" id="ARBA00022989"/>
    </source>
</evidence>
<keyword evidence="5 8" id="KW-1133">Transmembrane helix</keyword>
<feature type="transmembrane region" description="Helical" evidence="8">
    <location>
        <begin position="78"/>
        <end position="95"/>
    </location>
</feature>
<feature type="transmembrane region" description="Helical" evidence="8">
    <location>
        <begin position="450"/>
        <end position="471"/>
    </location>
</feature>
<dbReference type="Gene3D" id="1.20.1250.20">
    <property type="entry name" value="MFS general substrate transporter like domains"/>
    <property type="match status" value="2"/>
</dbReference>
<dbReference type="Proteomes" id="UP000077154">
    <property type="component" value="Unassembled WGS sequence"/>
</dbReference>
<keyword evidence="3" id="KW-0813">Transport</keyword>
<dbReference type="InterPro" id="IPR036259">
    <property type="entry name" value="MFS_trans_sf"/>
</dbReference>
<feature type="region of interest" description="Disordered" evidence="7">
    <location>
        <begin position="29"/>
        <end position="56"/>
    </location>
</feature>
<dbReference type="InterPro" id="IPR011701">
    <property type="entry name" value="MFS"/>
</dbReference>
<dbReference type="AlphaFoldDB" id="A0A176ZYT4"/>
<keyword evidence="6 8" id="KW-0472">Membrane</keyword>
<keyword evidence="4 8" id="KW-0812">Transmembrane</keyword>
<dbReference type="GeneID" id="36291442"/>
<feature type="transmembrane region" description="Helical" evidence="8">
    <location>
        <begin position="425"/>
        <end position="444"/>
    </location>
</feature>
<protein>
    <recommendedName>
        <fullName evidence="10">Major facilitator superfamily (MFS) profile domain-containing protein</fullName>
    </recommendedName>
</protein>
<comment type="subcellular location">
    <subcellularLocation>
        <location evidence="1">Membrane</location>
        <topology evidence="1">Multi-pass membrane protein</topology>
    </subcellularLocation>
</comment>
<dbReference type="EMBL" id="KV441411">
    <property type="protein sequence ID" value="OAF55205.1"/>
    <property type="molecule type" value="Genomic_DNA"/>
</dbReference>
<accession>A0A176ZYT4</accession>
<dbReference type="GO" id="GO:0022857">
    <property type="term" value="F:transmembrane transporter activity"/>
    <property type="evidence" value="ECO:0007669"/>
    <property type="project" value="InterPro"/>
</dbReference>
<sequence length="599" mass="65314">MRLDILSRFMGGRDIEPTAPLPDAVDCEAASPSEKTVKVLTPTQEGEPSSDDEVPSEIAAGGVKKVEAVVLVWTKKELFAAYSCIFLVFFVNSLQLQITSNLLPYVMSDFSSHSLIPVTGVVSQILGGVLKLPIAQLINIWGRPQGLIIMTTLCTIGLILMAVCNNVQTYAAAQCFYWVGYNGIGFVLDVFIADTSNLRNRALAFAFASTPYIVTTWAGPKAAKSFYENSSWRWAFGCFSIATPIVVLPMLYILFSNQRKAARLGLIQKRDSARTLRESFWYYFIEFDVVGILLSSAGFALFLLPFSLAGSQTDKWAAASTITMLVLGVALLVAFGLYEKYLSPRSFIPFHLVTDRTVIGACGLSAVSFASFYLWDNYYISYLQVVHRLSITSAGYVFNIFSIGCSFWAVVVAAAIHYTGRIKPLALYFGAPLNLLGVGLIIHFRQPAHNIGYVVMCQIFIAFAGGTLVICEQMAAMAAVKHTDVAVILAVLGLSAAVGGAIGSSMAGAIWTNTLPDALVAALPEAEKGRAGEIYGSLKEQLEFEWGSEARMAVVRAYGVAQKRMTIASTSLVVLMFVCIIVWKDYRVKDMKKSKGMLF</sequence>
<evidence type="ECO:0000256" key="6">
    <source>
        <dbReference type="ARBA" id="ARBA00023136"/>
    </source>
</evidence>
<feature type="transmembrane region" description="Helical" evidence="8">
    <location>
        <begin position="280"/>
        <end position="304"/>
    </location>
</feature>
<feature type="transmembrane region" description="Helical" evidence="8">
    <location>
        <begin position="565"/>
        <end position="583"/>
    </location>
</feature>
<dbReference type="eggNOG" id="KOG0254">
    <property type="taxonomic scope" value="Eukaryota"/>
</dbReference>
<evidence type="ECO:0008006" key="10">
    <source>
        <dbReference type="Google" id="ProtNLM"/>
    </source>
</evidence>
<evidence type="ECO:0000256" key="2">
    <source>
        <dbReference type="ARBA" id="ARBA00008335"/>
    </source>
</evidence>
<evidence type="ECO:0000256" key="7">
    <source>
        <dbReference type="SAM" id="MobiDB-lite"/>
    </source>
</evidence>
<name>A0A176ZYT4_9PEZI</name>
<dbReference type="VEuPathDB" id="FungiDB:GMDG_07967"/>
<evidence type="ECO:0000256" key="8">
    <source>
        <dbReference type="SAM" id="Phobius"/>
    </source>
</evidence>
<reference evidence="9" key="1">
    <citation type="submission" date="2016-03" db="EMBL/GenBank/DDBJ databases">
        <title>Updated assembly of Pseudogymnoascus destructans, the fungus causing white-nose syndrome of bats.</title>
        <authorList>
            <person name="Palmer J.M."/>
            <person name="Drees K.P."/>
            <person name="Foster J.T."/>
            <person name="Lindner D.L."/>
        </authorList>
    </citation>
    <scope>NUCLEOTIDE SEQUENCE [LARGE SCALE GENOMIC DNA]</scope>
    <source>
        <strain evidence="9">20631-21</strain>
    </source>
</reference>
<evidence type="ECO:0000256" key="3">
    <source>
        <dbReference type="ARBA" id="ARBA00022448"/>
    </source>
</evidence>
<evidence type="ECO:0000313" key="9">
    <source>
        <dbReference type="EMBL" id="OAF55205.1"/>
    </source>
</evidence>
<feature type="transmembrane region" description="Helical" evidence="8">
    <location>
        <begin position="316"/>
        <end position="338"/>
    </location>
</feature>
<proteinExistence type="inferred from homology"/>